<evidence type="ECO:0008006" key="3">
    <source>
        <dbReference type="Google" id="ProtNLM"/>
    </source>
</evidence>
<name>A0A074KYX0_9BACT</name>
<evidence type="ECO:0000313" key="2">
    <source>
        <dbReference type="Proteomes" id="UP000027821"/>
    </source>
</evidence>
<dbReference type="InterPro" id="IPR048131">
    <property type="entry name" value="HAEPLYID-like"/>
</dbReference>
<dbReference type="AlphaFoldDB" id="A0A074KYX0"/>
<reference evidence="1 2" key="1">
    <citation type="submission" date="2014-04" db="EMBL/GenBank/DDBJ databases">
        <title>Characterization and application of a salt tolerant electro-active bacterium.</title>
        <authorList>
            <person name="Yang L."/>
            <person name="Wei S."/>
            <person name="Tay Q.X.M."/>
        </authorList>
    </citation>
    <scope>NUCLEOTIDE SEQUENCE [LARGE SCALE GENOMIC DNA]</scope>
    <source>
        <strain evidence="1 2">LY1</strain>
    </source>
</reference>
<dbReference type="RefSeq" id="WP_051720012.1">
    <property type="nucleotide sequence ID" value="NZ_JMIH01000022.1"/>
</dbReference>
<dbReference type="OrthoDB" id="892490at2"/>
<evidence type="ECO:0000313" key="1">
    <source>
        <dbReference type="EMBL" id="KEO73435.1"/>
    </source>
</evidence>
<keyword evidence="2" id="KW-1185">Reference proteome</keyword>
<dbReference type="eggNOG" id="ENOG502Z7QG">
    <property type="taxonomic scope" value="Bacteria"/>
</dbReference>
<dbReference type="NCBIfam" id="NF041634">
    <property type="entry name" value="HAEPLYID"/>
    <property type="match status" value="1"/>
</dbReference>
<protein>
    <recommendedName>
        <fullName evidence="3">Phosphoribosylformylglycinamidine synthase</fullName>
    </recommendedName>
</protein>
<dbReference type="EMBL" id="JMIH01000022">
    <property type="protein sequence ID" value="KEO73435.1"/>
    <property type="molecule type" value="Genomic_DNA"/>
</dbReference>
<dbReference type="Proteomes" id="UP000027821">
    <property type="component" value="Unassembled WGS sequence"/>
</dbReference>
<organism evidence="1 2">
    <name type="scientific">Anditalea andensis</name>
    <dbReference type="NCBI Taxonomy" id="1048983"/>
    <lineage>
        <taxon>Bacteria</taxon>
        <taxon>Pseudomonadati</taxon>
        <taxon>Bacteroidota</taxon>
        <taxon>Cytophagia</taxon>
        <taxon>Cytophagales</taxon>
        <taxon>Cytophagaceae</taxon>
        <taxon>Anditalea</taxon>
    </lineage>
</organism>
<comment type="caution">
    <text evidence="1">The sequence shown here is derived from an EMBL/GenBank/DDBJ whole genome shotgun (WGS) entry which is preliminary data.</text>
</comment>
<sequence length="292" mass="33459">MKYSLLIFYFFPVLVFAQSLPGAEFQNRQEVDSLVIEEEEKGKPPKIFHAEPVFIDLITDLGARKGESALELGAGFNDYLGYTRYNVLLEYEFVPVDRLGFEIEIPINLFSDNSTDQMFLQSGAKEDRDGSRINALRTAVQYTFLVSEKWQTSLAIGYLNELKLPDFKDYGRETALQGNNYNPFLVAAKRFGLNYHTLILGGPLIKQGFGEEEVDVIWQVNSNFHYMIPGTRNFLGIELNKEIEDGDFSMVIRPQIIINLAQNLNLGFTSGIPVNKEYQRMSTFFRVMYDFN</sequence>
<proteinExistence type="predicted"/>
<gene>
    <name evidence="1" type="ORF">EL17_13940</name>
</gene>
<accession>A0A074KYX0</accession>
<dbReference type="STRING" id="1048983.EL17_13940"/>